<dbReference type="NCBIfam" id="NF002834">
    <property type="entry name" value="PRK03011.1-5"/>
    <property type="match status" value="1"/>
</dbReference>
<keyword evidence="2 6" id="KW-0808">Transferase</keyword>
<protein>
    <recommendedName>
        <fullName evidence="6">Probable butyrate kinase</fullName>
        <shortName evidence="6">BK</shortName>
        <ecNumber evidence="6">2.7.2.7</ecNumber>
    </recommendedName>
    <alternativeName>
        <fullName evidence="6">Branched-chain carboxylic acid kinase</fullName>
    </alternativeName>
</protein>
<evidence type="ECO:0000313" key="9">
    <source>
        <dbReference type="Proteomes" id="UP000322876"/>
    </source>
</evidence>
<comment type="catalytic activity">
    <reaction evidence="6">
        <text>butanoate + ATP = butanoyl phosphate + ADP</text>
        <dbReference type="Rhea" id="RHEA:13585"/>
        <dbReference type="ChEBI" id="CHEBI:17968"/>
        <dbReference type="ChEBI" id="CHEBI:30616"/>
        <dbReference type="ChEBI" id="CHEBI:58079"/>
        <dbReference type="ChEBI" id="CHEBI:456216"/>
        <dbReference type="EC" id="2.7.2.7"/>
    </reaction>
</comment>
<dbReference type="EC" id="2.7.2.7" evidence="6"/>
<gene>
    <name evidence="6 8" type="primary">buk</name>
    <name evidence="8" type="ORF">FHQ18_10120</name>
</gene>
<dbReference type="OrthoDB" id="9771859at2"/>
<evidence type="ECO:0000256" key="4">
    <source>
        <dbReference type="ARBA" id="ARBA00022777"/>
    </source>
</evidence>
<organism evidence="8 9">
    <name type="scientific">Deferribacter autotrophicus</name>
    <dbReference type="NCBI Taxonomy" id="500465"/>
    <lineage>
        <taxon>Bacteria</taxon>
        <taxon>Pseudomonadati</taxon>
        <taxon>Deferribacterota</taxon>
        <taxon>Deferribacteres</taxon>
        <taxon>Deferribacterales</taxon>
        <taxon>Deferribacteraceae</taxon>
        <taxon>Deferribacter</taxon>
    </lineage>
</organism>
<dbReference type="EMBL" id="VFJB01000008">
    <property type="protein sequence ID" value="KAA0257394.1"/>
    <property type="molecule type" value="Genomic_DNA"/>
</dbReference>
<dbReference type="SUPFAM" id="SSF53067">
    <property type="entry name" value="Actin-like ATPase domain"/>
    <property type="match status" value="2"/>
</dbReference>
<evidence type="ECO:0000256" key="1">
    <source>
        <dbReference type="ARBA" id="ARBA00022490"/>
    </source>
</evidence>
<keyword evidence="4 6" id="KW-0418">Kinase</keyword>
<dbReference type="GO" id="GO:0047761">
    <property type="term" value="F:butyrate kinase activity"/>
    <property type="evidence" value="ECO:0007669"/>
    <property type="project" value="UniProtKB-UniRule"/>
</dbReference>
<reference evidence="8 9" key="1">
    <citation type="submission" date="2019-06" db="EMBL/GenBank/DDBJ databases">
        <title>Genomic insights into carbon and energy metabolism of Deferribacter autotrophicus revealed new metabolic traits in the phylum Deferribacteres.</title>
        <authorList>
            <person name="Slobodkin A.I."/>
            <person name="Slobodkina G.B."/>
            <person name="Allioux M."/>
            <person name="Alain K."/>
            <person name="Jebbar M."/>
            <person name="Shadrin V."/>
            <person name="Kublanov I.V."/>
            <person name="Toshchakov S.V."/>
            <person name="Bonch-Osmolovskaya E.A."/>
        </authorList>
    </citation>
    <scope>NUCLEOTIDE SEQUENCE [LARGE SCALE GENOMIC DNA]</scope>
    <source>
        <strain evidence="8 9">SL50</strain>
    </source>
</reference>
<dbReference type="AlphaFoldDB" id="A0A5A8F6N8"/>
<dbReference type="Gene3D" id="3.30.420.40">
    <property type="match status" value="2"/>
</dbReference>
<dbReference type="InterPro" id="IPR011245">
    <property type="entry name" value="Butyrate_kin"/>
</dbReference>
<dbReference type="GO" id="GO:0008776">
    <property type="term" value="F:acetate kinase activity"/>
    <property type="evidence" value="ECO:0007669"/>
    <property type="project" value="TreeGrafter"/>
</dbReference>
<keyword evidence="9" id="KW-1185">Reference proteome</keyword>
<evidence type="ECO:0000256" key="5">
    <source>
        <dbReference type="ARBA" id="ARBA00022840"/>
    </source>
</evidence>
<accession>A0A5A8F6N8</accession>
<dbReference type="InterPro" id="IPR043129">
    <property type="entry name" value="ATPase_NBD"/>
</dbReference>
<keyword evidence="5 6" id="KW-0067">ATP-binding</keyword>
<name>A0A5A8F6N8_9BACT</name>
<dbReference type="InterPro" id="IPR000890">
    <property type="entry name" value="Aliphatic_acid_kin_short-chain"/>
</dbReference>
<evidence type="ECO:0000256" key="7">
    <source>
        <dbReference type="RuleBase" id="RU003835"/>
    </source>
</evidence>
<sequence length="354" mass="39241">MNILAVDPGSTSTKIGIYFNGKIYKHKVEHLDENFLKIKTVVEQKDIRFDNIKQFLKDNNFEDVNFDAIVARGGLIKSVEGGVYEVNERLIEDLKKGVNGEHPANLGGILAREFAEIYNCPAFIVDPPIIDEMWEIAKITGVNSITRKSKFHALNHKEVARRVAKEKLSKRYEDSILIVAHMGGGITIGLHYYGKVVDVNNGLDGDGPFAVERAGSLPVDGIIEYLKNTEMSLDKFLKLVVKESGIYSHLKTKDMIKVEDMVTGGDNEAEKVLDAFVYNISKEIGGLFAAAKGKIDGIVLTGGLANSKLIVEKIRDYVGFMSEIYVVPGEYEIEALINGAIRVLKGEENAKIYE</sequence>
<dbReference type="CDD" id="cd24011">
    <property type="entry name" value="ASKHA_NBD_BK"/>
    <property type="match status" value="1"/>
</dbReference>
<dbReference type="PIRSF" id="PIRSF036458">
    <property type="entry name" value="Butyrate_kin"/>
    <property type="match status" value="1"/>
</dbReference>
<keyword evidence="1 6" id="KW-0963">Cytoplasm</keyword>
<dbReference type="Proteomes" id="UP000322876">
    <property type="component" value="Unassembled WGS sequence"/>
</dbReference>
<dbReference type="HAMAP" id="MF_00542">
    <property type="entry name" value="Butyrate_kinase"/>
    <property type="match status" value="1"/>
</dbReference>
<dbReference type="GO" id="GO:0005737">
    <property type="term" value="C:cytoplasm"/>
    <property type="evidence" value="ECO:0007669"/>
    <property type="project" value="UniProtKB-SubCell"/>
</dbReference>
<comment type="similarity">
    <text evidence="6 7">Belongs to the acetokinase family.</text>
</comment>
<dbReference type="PANTHER" id="PTHR21060">
    <property type="entry name" value="ACETATE KINASE"/>
    <property type="match status" value="1"/>
</dbReference>
<comment type="subcellular location">
    <subcellularLocation>
        <location evidence="6">Cytoplasm</location>
    </subcellularLocation>
</comment>
<dbReference type="RefSeq" id="WP_149267066.1">
    <property type="nucleotide sequence ID" value="NZ_VFJB01000008.1"/>
</dbReference>
<keyword evidence="3 6" id="KW-0547">Nucleotide-binding</keyword>
<dbReference type="PRINTS" id="PR00471">
    <property type="entry name" value="ACETATEKNASE"/>
</dbReference>
<evidence type="ECO:0000256" key="2">
    <source>
        <dbReference type="ARBA" id="ARBA00022679"/>
    </source>
</evidence>
<dbReference type="GO" id="GO:0006083">
    <property type="term" value="P:acetate metabolic process"/>
    <property type="evidence" value="ECO:0007669"/>
    <property type="project" value="TreeGrafter"/>
</dbReference>
<evidence type="ECO:0000313" key="8">
    <source>
        <dbReference type="EMBL" id="KAA0257394.1"/>
    </source>
</evidence>
<dbReference type="NCBIfam" id="TIGR02707">
    <property type="entry name" value="butyr_kinase"/>
    <property type="match status" value="1"/>
</dbReference>
<comment type="caution">
    <text evidence="8">The sequence shown here is derived from an EMBL/GenBank/DDBJ whole genome shotgun (WGS) entry which is preliminary data.</text>
</comment>
<evidence type="ECO:0000256" key="3">
    <source>
        <dbReference type="ARBA" id="ARBA00022741"/>
    </source>
</evidence>
<dbReference type="Pfam" id="PF00871">
    <property type="entry name" value="Acetate_kinase"/>
    <property type="match status" value="1"/>
</dbReference>
<dbReference type="GO" id="GO:0005524">
    <property type="term" value="F:ATP binding"/>
    <property type="evidence" value="ECO:0007669"/>
    <property type="project" value="UniProtKB-KW"/>
</dbReference>
<proteinExistence type="inferred from homology"/>
<dbReference type="PANTHER" id="PTHR21060:SF3">
    <property type="entry name" value="BUTYRATE KINASE 2-RELATED"/>
    <property type="match status" value="1"/>
</dbReference>
<evidence type="ECO:0000256" key="6">
    <source>
        <dbReference type="HAMAP-Rule" id="MF_00542"/>
    </source>
</evidence>